<dbReference type="Proteomes" id="UP000712600">
    <property type="component" value="Unassembled WGS sequence"/>
</dbReference>
<comment type="caution">
    <text evidence="1">The sequence shown here is derived from an EMBL/GenBank/DDBJ whole genome shotgun (WGS) entry which is preliminary data.</text>
</comment>
<dbReference type="EMBL" id="QGKX02001521">
    <property type="protein sequence ID" value="KAF3513044.1"/>
    <property type="molecule type" value="Genomic_DNA"/>
</dbReference>
<evidence type="ECO:0000313" key="2">
    <source>
        <dbReference type="Proteomes" id="UP000712600"/>
    </source>
</evidence>
<dbReference type="AlphaFoldDB" id="A0A8S9P691"/>
<evidence type="ECO:0000313" key="1">
    <source>
        <dbReference type="EMBL" id="KAF3513044.1"/>
    </source>
</evidence>
<reference evidence="1" key="1">
    <citation type="submission" date="2019-12" db="EMBL/GenBank/DDBJ databases">
        <title>Genome sequencing and annotation of Brassica cretica.</title>
        <authorList>
            <person name="Studholme D.J."/>
            <person name="Sarris P."/>
        </authorList>
    </citation>
    <scope>NUCLEOTIDE SEQUENCE</scope>
    <source>
        <strain evidence="1">PFS-109/04</strain>
        <tissue evidence="1">Leaf</tissue>
    </source>
</reference>
<organism evidence="1 2">
    <name type="scientific">Brassica cretica</name>
    <name type="common">Mustard</name>
    <dbReference type="NCBI Taxonomy" id="69181"/>
    <lineage>
        <taxon>Eukaryota</taxon>
        <taxon>Viridiplantae</taxon>
        <taxon>Streptophyta</taxon>
        <taxon>Embryophyta</taxon>
        <taxon>Tracheophyta</taxon>
        <taxon>Spermatophyta</taxon>
        <taxon>Magnoliopsida</taxon>
        <taxon>eudicotyledons</taxon>
        <taxon>Gunneridae</taxon>
        <taxon>Pentapetalae</taxon>
        <taxon>rosids</taxon>
        <taxon>malvids</taxon>
        <taxon>Brassicales</taxon>
        <taxon>Brassicaceae</taxon>
        <taxon>Brassiceae</taxon>
        <taxon>Brassica</taxon>
    </lineage>
</organism>
<name>A0A8S9P691_BRACR</name>
<proteinExistence type="predicted"/>
<gene>
    <name evidence="1" type="ORF">F2Q69_00000823</name>
</gene>
<protein>
    <submittedName>
        <fullName evidence="1">Uncharacterized protein</fullName>
    </submittedName>
</protein>
<accession>A0A8S9P691</accession>
<sequence>MSLRPGDNLALRAAFTLPLKLVLKRAIFKDSSELQRGNKDTNVKCSNGPLHDACASFPRASIQLHTTRWSLSHHYVSHVRPYRLRGDVPSLQG</sequence>